<dbReference type="OrthoDB" id="9805474at2"/>
<dbReference type="RefSeq" id="WP_077849621.1">
    <property type="nucleotide sequence ID" value="NZ_LZZM01000223.1"/>
</dbReference>
<keyword evidence="1" id="KW-1133">Transmembrane helix</keyword>
<dbReference type="PROSITE" id="PS51257">
    <property type="entry name" value="PROKAR_LIPOPROTEIN"/>
    <property type="match status" value="1"/>
</dbReference>
<feature type="transmembrane region" description="Helical" evidence="1">
    <location>
        <begin position="123"/>
        <end position="142"/>
    </location>
</feature>
<evidence type="ECO:0000313" key="4">
    <source>
        <dbReference type="Proteomes" id="UP000190890"/>
    </source>
</evidence>
<dbReference type="SUPFAM" id="SSF55073">
    <property type="entry name" value="Nucleotide cyclase"/>
    <property type="match status" value="1"/>
</dbReference>
<feature type="transmembrane region" description="Helical" evidence="1">
    <location>
        <begin position="31"/>
        <end position="55"/>
    </location>
</feature>
<protein>
    <submittedName>
        <fullName evidence="3">Response regulator PleD</fullName>
    </submittedName>
</protein>
<dbReference type="GO" id="GO:0052621">
    <property type="term" value="F:diguanylate cyclase activity"/>
    <property type="evidence" value="ECO:0007669"/>
    <property type="project" value="TreeGrafter"/>
</dbReference>
<dbReference type="SMART" id="SM00267">
    <property type="entry name" value="GGDEF"/>
    <property type="match status" value="1"/>
</dbReference>
<evidence type="ECO:0000313" key="3">
    <source>
        <dbReference type="EMBL" id="OOM72242.1"/>
    </source>
</evidence>
<dbReference type="CDD" id="cd01949">
    <property type="entry name" value="GGDEF"/>
    <property type="match status" value="1"/>
</dbReference>
<feature type="domain" description="GGDEF" evidence="2">
    <location>
        <begin position="260"/>
        <end position="402"/>
    </location>
</feature>
<proteinExistence type="predicted"/>
<keyword evidence="1" id="KW-0472">Membrane</keyword>
<evidence type="ECO:0000259" key="2">
    <source>
        <dbReference type="PROSITE" id="PS50887"/>
    </source>
</evidence>
<dbReference type="Proteomes" id="UP000190890">
    <property type="component" value="Unassembled WGS sequence"/>
</dbReference>
<keyword evidence="4" id="KW-1185">Reference proteome</keyword>
<keyword evidence="1" id="KW-0812">Transmembrane</keyword>
<organism evidence="3 4">
    <name type="scientific">Clostridium puniceum</name>
    <dbReference type="NCBI Taxonomy" id="29367"/>
    <lineage>
        <taxon>Bacteria</taxon>
        <taxon>Bacillati</taxon>
        <taxon>Bacillota</taxon>
        <taxon>Clostridia</taxon>
        <taxon>Eubacteriales</taxon>
        <taxon>Clostridiaceae</taxon>
        <taxon>Clostridium</taxon>
    </lineage>
</organism>
<sequence length="402" mass="45880">MKITFKTVLPYITYIFILLGCYFLIKKLPSFTPPVILIVKYSSYIIFGLGLILSIRFNKGRVFLMILLLTLFELLLNYYLELSIDTTIYSKVLYPMMCILLPLNIVAFSQLKEKGIFSSWGKIRIFLMLIEMFAIYRFTLLNNPLMQDLLNYEFINLPLENIIMNQTALLIFFLTLLFFIIKAYVKNSVFEVRLIGIIISIFAALFFVNDRLSFSIFLSATGLVLITSIIEDSYSMAYLDELTEIPSRRALREDLMKLGTKYVIAMIDIDFFKKFNDKYGHDVGDDVLKLVASNLVKITGGGKAFRYGGEEFTIIFPGKSIDDAIPHLETLREQVSKSGYTKKSSKAQISKAKQGSSSQLFVTISIGVCEKSIKFKEIDEVMKGADKALYRAKKKGRNCVSK</sequence>
<dbReference type="GO" id="GO:0005886">
    <property type="term" value="C:plasma membrane"/>
    <property type="evidence" value="ECO:0007669"/>
    <property type="project" value="TreeGrafter"/>
</dbReference>
<accession>A0A1S8T3I6</accession>
<dbReference type="AlphaFoldDB" id="A0A1S8T3I6"/>
<dbReference type="PANTHER" id="PTHR45138:SF9">
    <property type="entry name" value="DIGUANYLATE CYCLASE DGCM-RELATED"/>
    <property type="match status" value="1"/>
</dbReference>
<feature type="transmembrane region" description="Helical" evidence="1">
    <location>
        <begin position="92"/>
        <end position="111"/>
    </location>
</feature>
<dbReference type="Pfam" id="PF00990">
    <property type="entry name" value="GGDEF"/>
    <property type="match status" value="1"/>
</dbReference>
<dbReference type="EMBL" id="LZZM01000223">
    <property type="protein sequence ID" value="OOM72242.1"/>
    <property type="molecule type" value="Genomic_DNA"/>
</dbReference>
<dbReference type="InterPro" id="IPR000160">
    <property type="entry name" value="GGDEF_dom"/>
</dbReference>
<dbReference type="InterPro" id="IPR029787">
    <property type="entry name" value="Nucleotide_cyclase"/>
</dbReference>
<feature type="transmembrane region" description="Helical" evidence="1">
    <location>
        <begin position="192"/>
        <end position="208"/>
    </location>
</feature>
<dbReference type="InterPro" id="IPR050469">
    <property type="entry name" value="Diguanylate_Cyclase"/>
</dbReference>
<dbReference type="PROSITE" id="PS50887">
    <property type="entry name" value="GGDEF"/>
    <property type="match status" value="1"/>
</dbReference>
<dbReference type="GO" id="GO:1902201">
    <property type="term" value="P:negative regulation of bacterial-type flagellum-dependent cell motility"/>
    <property type="evidence" value="ECO:0007669"/>
    <property type="project" value="TreeGrafter"/>
</dbReference>
<name>A0A1S8T3I6_9CLOT</name>
<feature type="transmembrane region" description="Helical" evidence="1">
    <location>
        <begin position="162"/>
        <end position="185"/>
    </location>
</feature>
<dbReference type="InterPro" id="IPR043128">
    <property type="entry name" value="Rev_trsase/Diguanyl_cyclase"/>
</dbReference>
<dbReference type="NCBIfam" id="TIGR00254">
    <property type="entry name" value="GGDEF"/>
    <property type="match status" value="1"/>
</dbReference>
<comment type="caution">
    <text evidence="3">The sequence shown here is derived from an EMBL/GenBank/DDBJ whole genome shotgun (WGS) entry which is preliminary data.</text>
</comment>
<gene>
    <name evidence="3" type="primary">pleD_2</name>
    <name evidence="3" type="ORF">CLPUN_47100</name>
</gene>
<dbReference type="Gene3D" id="3.30.70.270">
    <property type="match status" value="1"/>
</dbReference>
<evidence type="ECO:0000256" key="1">
    <source>
        <dbReference type="SAM" id="Phobius"/>
    </source>
</evidence>
<feature type="transmembrane region" description="Helical" evidence="1">
    <location>
        <begin position="7"/>
        <end position="25"/>
    </location>
</feature>
<reference evidence="3 4" key="1">
    <citation type="submission" date="2016-05" db="EMBL/GenBank/DDBJ databases">
        <title>Microbial solvent formation.</title>
        <authorList>
            <person name="Poehlein A."/>
            <person name="Montoya Solano J.D."/>
            <person name="Flitsch S."/>
            <person name="Krabben P."/>
            <person name="Duerre P."/>
            <person name="Daniel R."/>
        </authorList>
    </citation>
    <scope>NUCLEOTIDE SEQUENCE [LARGE SCALE GENOMIC DNA]</scope>
    <source>
        <strain evidence="3 4">DSM 2619</strain>
    </source>
</reference>
<feature type="transmembrane region" description="Helical" evidence="1">
    <location>
        <begin position="62"/>
        <end position="80"/>
    </location>
</feature>
<dbReference type="STRING" id="29367.CLPUN_47100"/>
<dbReference type="GO" id="GO:0043709">
    <property type="term" value="P:cell adhesion involved in single-species biofilm formation"/>
    <property type="evidence" value="ECO:0007669"/>
    <property type="project" value="TreeGrafter"/>
</dbReference>
<dbReference type="PANTHER" id="PTHR45138">
    <property type="entry name" value="REGULATORY COMPONENTS OF SENSORY TRANSDUCTION SYSTEM"/>
    <property type="match status" value="1"/>
</dbReference>